<dbReference type="Proteomes" id="UP000037904">
    <property type="component" value="Unassembled WGS sequence"/>
</dbReference>
<name>A0A0N0DD43_FUSLA</name>
<reference evidence="1 2" key="1">
    <citation type="submission" date="2015-04" db="EMBL/GenBank/DDBJ databases">
        <title>The draft genome sequence of Fusarium langsethiae, a T-2/HT-2 mycotoxin producer.</title>
        <authorList>
            <person name="Lysoe E."/>
            <person name="Divon H.H."/>
            <person name="Terzi V."/>
            <person name="Orru L."/>
            <person name="Lamontanara A."/>
            <person name="Kolseth A.-K."/>
            <person name="Frandsen R.J."/>
            <person name="Nielsen K."/>
            <person name="Thrane U."/>
        </authorList>
    </citation>
    <scope>NUCLEOTIDE SEQUENCE [LARGE SCALE GENOMIC DNA]</scope>
    <source>
        <strain evidence="1 2">Fl201059</strain>
    </source>
</reference>
<accession>A0A0N0DD43</accession>
<dbReference type="EMBL" id="JXCE01000215">
    <property type="protein sequence ID" value="KPA39144.1"/>
    <property type="molecule type" value="Genomic_DNA"/>
</dbReference>
<comment type="caution">
    <text evidence="1">The sequence shown here is derived from an EMBL/GenBank/DDBJ whole genome shotgun (WGS) entry which is preliminary data.</text>
</comment>
<keyword evidence="2" id="KW-1185">Reference proteome</keyword>
<evidence type="ECO:0000313" key="1">
    <source>
        <dbReference type="EMBL" id="KPA39144.1"/>
    </source>
</evidence>
<dbReference type="AlphaFoldDB" id="A0A0N0DD43"/>
<protein>
    <submittedName>
        <fullName evidence="1">Uncharacterized protein</fullName>
    </submittedName>
</protein>
<sequence>MSSSPDYAVGEETTEMLGMKLNLLARKLAQREQELPALAADVHKKLVGNVSDAERQRQENRASEACHRIRTMQRKYDDLWQRWFNMMKSENADDEKLELEHKKNEEMRLEQEERWEMLDRTVYYFKTRWC</sequence>
<gene>
    <name evidence="1" type="ORF">FLAG1_07988</name>
</gene>
<organism evidence="1 2">
    <name type="scientific">Fusarium langsethiae</name>
    <dbReference type="NCBI Taxonomy" id="179993"/>
    <lineage>
        <taxon>Eukaryota</taxon>
        <taxon>Fungi</taxon>
        <taxon>Dikarya</taxon>
        <taxon>Ascomycota</taxon>
        <taxon>Pezizomycotina</taxon>
        <taxon>Sordariomycetes</taxon>
        <taxon>Hypocreomycetidae</taxon>
        <taxon>Hypocreales</taxon>
        <taxon>Nectriaceae</taxon>
        <taxon>Fusarium</taxon>
    </lineage>
</organism>
<evidence type="ECO:0000313" key="2">
    <source>
        <dbReference type="Proteomes" id="UP000037904"/>
    </source>
</evidence>
<proteinExistence type="predicted"/>
<dbReference type="OrthoDB" id="5028412at2759"/>